<sequence>MAEIKQIPKSQSRVQKQDTRVWFSSGDPTLRNEQVLGTVTMKNLQSPCYLSIKKPTIGRSPSLTKLQQGESLERPSEKEEQASYVMQPCMRVDFPRWEEGDPTGWLSHIERYFRYRRTPKASMVDIVVIYLEGDAIQWYNWLEHTKESQRGDNSRAGC</sequence>
<feature type="compositionally biased region" description="Polar residues" evidence="1">
    <location>
        <begin position="59"/>
        <end position="70"/>
    </location>
</feature>
<gene>
    <name evidence="2" type="ORF">B296_00004171</name>
</gene>
<organism evidence="2 3">
    <name type="scientific">Ensete ventricosum</name>
    <name type="common">Abyssinian banana</name>
    <name type="synonym">Musa ensete</name>
    <dbReference type="NCBI Taxonomy" id="4639"/>
    <lineage>
        <taxon>Eukaryota</taxon>
        <taxon>Viridiplantae</taxon>
        <taxon>Streptophyta</taxon>
        <taxon>Embryophyta</taxon>
        <taxon>Tracheophyta</taxon>
        <taxon>Spermatophyta</taxon>
        <taxon>Magnoliopsida</taxon>
        <taxon>Liliopsida</taxon>
        <taxon>Zingiberales</taxon>
        <taxon>Musaceae</taxon>
        <taxon>Ensete</taxon>
    </lineage>
</organism>
<evidence type="ECO:0000313" key="2">
    <source>
        <dbReference type="EMBL" id="RRT85540.1"/>
    </source>
</evidence>
<feature type="region of interest" description="Disordered" evidence="1">
    <location>
        <begin position="1"/>
        <end position="20"/>
    </location>
</feature>
<dbReference type="Proteomes" id="UP000287651">
    <property type="component" value="Unassembled WGS sequence"/>
</dbReference>
<proteinExistence type="predicted"/>
<name>A0A427BAI8_ENSVE</name>
<accession>A0A427BAI8</accession>
<feature type="compositionally biased region" description="Basic and acidic residues" evidence="1">
    <location>
        <begin position="71"/>
        <end position="80"/>
    </location>
</feature>
<dbReference type="AlphaFoldDB" id="A0A427BAI8"/>
<dbReference type="EMBL" id="AMZH03000099">
    <property type="protein sequence ID" value="RRT85540.1"/>
    <property type="molecule type" value="Genomic_DNA"/>
</dbReference>
<evidence type="ECO:0000256" key="1">
    <source>
        <dbReference type="SAM" id="MobiDB-lite"/>
    </source>
</evidence>
<protein>
    <recommendedName>
        <fullName evidence="4">Retrotransposon gag domain-containing protein</fullName>
    </recommendedName>
</protein>
<evidence type="ECO:0008006" key="4">
    <source>
        <dbReference type="Google" id="ProtNLM"/>
    </source>
</evidence>
<comment type="caution">
    <text evidence="2">The sequence shown here is derived from an EMBL/GenBank/DDBJ whole genome shotgun (WGS) entry which is preliminary data.</text>
</comment>
<feature type="region of interest" description="Disordered" evidence="1">
    <location>
        <begin position="57"/>
        <end position="80"/>
    </location>
</feature>
<evidence type="ECO:0000313" key="3">
    <source>
        <dbReference type="Proteomes" id="UP000287651"/>
    </source>
</evidence>
<reference evidence="2 3" key="1">
    <citation type="journal article" date="2014" name="Agronomy (Basel)">
        <title>A Draft Genome Sequence for Ensete ventricosum, the Drought-Tolerant Tree Against Hunger.</title>
        <authorList>
            <person name="Harrison J."/>
            <person name="Moore K.A."/>
            <person name="Paszkiewicz K."/>
            <person name="Jones T."/>
            <person name="Grant M."/>
            <person name="Ambacheew D."/>
            <person name="Muzemil S."/>
            <person name="Studholme D.J."/>
        </authorList>
    </citation>
    <scope>NUCLEOTIDE SEQUENCE [LARGE SCALE GENOMIC DNA]</scope>
</reference>